<protein>
    <submittedName>
        <fullName evidence="1">Uncharacterized protein</fullName>
    </submittedName>
</protein>
<dbReference type="AlphaFoldDB" id="A0A5J4T808"/>
<evidence type="ECO:0000313" key="2">
    <source>
        <dbReference type="Proteomes" id="UP000324800"/>
    </source>
</evidence>
<reference evidence="1 2" key="1">
    <citation type="submission" date="2019-03" db="EMBL/GenBank/DDBJ databases">
        <title>Single cell metagenomics reveals metabolic interactions within the superorganism composed of flagellate Streblomastix strix and complex community of Bacteroidetes bacteria on its surface.</title>
        <authorList>
            <person name="Treitli S.C."/>
            <person name="Kolisko M."/>
            <person name="Husnik F."/>
            <person name="Keeling P."/>
            <person name="Hampl V."/>
        </authorList>
    </citation>
    <scope>NUCLEOTIDE SEQUENCE [LARGE SCALE GENOMIC DNA]</scope>
    <source>
        <strain evidence="1">ST1C</strain>
    </source>
</reference>
<dbReference type="EMBL" id="SNRW01036909">
    <property type="protein sequence ID" value="KAA6354102.1"/>
    <property type="molecule type" value="Genomic_DNA"/>
</dbReference>
<accession>A0A5J4T808</accession>
<evidence type="ECO:0000313" key="1">
    <source>
        <dbReference type="EMBL" id="KAA6354102.1"/>
    </source>
</evidence>
<gene>
    <name evidence="1" type="ORF">EZS28_050371</name>
</gene>
<organism evidence="1 2">
    <name type="scientific">Streblomastix strix</name>
    <dbReference type="NCBI Taxonomy" id="222440"/>
    <lineage>
        <taxon>Eukaryota</taxon>
        <taxon>Metamonada</taxon>
        <taxon>Preaxostyla</taxon>
        <taxon>Oxymonadida</taxon>
        <taxon>Streblomastigidae</taxon>
        <taxon>Streblomastix</taxon>
    </lineage>
</organism>
<sequence length="30" mass="3446">MLDMVVIPFELLGGEMRRRGLEKCPSLQVQ</sequence>
<proteinExistence type="predicted"/>
<comment type="caution">
    <text evidence="1">The sequence shown here is derived from an EMBL/GenBank/DDBJ whole genome shotgun (WGS) entry which is preliminary data.</text>
</comment>
<dbReference type="Proteomes" id="UP000324800">
    <property type="component" value="Unassembled WGS sequence"/>
</dbReference>
<name>A0A5J4T808_9EUKA</name>
<feature type="non-terminal residue" evidence="1">
    <location>
        <position position="30"/>
    </location>
</feature>